<dbReference type="PANTHER" id="PTHR30195:SF15">
    <property type="entry name" value="TYPE I RESTRICTION ENZYME HINDI ENDONUCLEASE SUBUNIT"/>
    <property type="match status" value="1"/>
</dbReference>
<comment type="caution">
    <text evidence="2">The sequence shown here is derived from an EMBL/GenBank/DDBJ whole genome shotgun (WGS) entry which is preliminary data.</text>
</comment>
<protein>
    <submittedName>
        <fullName evidence="2">Uncharacterized protein</fullName>
    </submittedName>
</protein>
<proteinExistence type="predicted"/>
<sequence>MLAIKNRQLYCEQIQTLFKQRSPADLDWYQTQIAGGEQALGRQDRLLEMIRFFTLVDKKAGKIVARYQQVFGIKRLLERIAQRGNNGVREGGLIWHTTG</sequence>
<dbReference type="InterPro" id="IPR051268">
    <property type="entry name" value="Type-I_R_enzyme_R_subunit"/>
</dbReference>
<dbReference type="PANTHER" id="PTHR30195">
    <property type="entry name" value="TYPE I SITE-SPECIFIC DEOXYRIBONUCLEASE PROTEIN SUBUNIT M AND R"/>
    <property type="match status" value="1"/>
</dbReference>
<evidence type="ECO:0000313" key="2">
    <source>
        <dbReference type="EMBL" id="MFA0810173.1"/>
    </source>
</evidence>
<name>A0ABV4NVM8_9GAMM</name>
<dbReference type="EMBL" id="JBGMEK010000006">
    <property type="protein sequence ID" value="MFA0810173.1"/>
    <property type="molecule type" value="Genomic_DNA"/>
</dbReference>
<accession>A0ABV4NVM8</accession>
<reference evidence="2 3" key="1">
    <citation type="submission" date="2024-08" db="EMBL/GenBank/DDBJ databases">
        <authorList>
            <person name="Ishaq N."/>
        </authorList>
    </citation>
    <scope>NUCLEOTIDE SEQUENCE [LARGE SCALE GENOMIC DNA]</scope>
    <source>
        <strain evidence="2 3">DSM 18651</strain>
    </source>
</reference>
<organism evidence="2 3">
    <name type="scientific">Microbulbifer epialgicus</name>
    <dbReference type="NCBI Taxonomy" id="393907"/>
    <lineage>
        <taxon>Bacteria</taxon>
        <taxon>Pseudomonadati</taxon>
        <taxon>Pseudomonadota</taxon>
        <taxon>Gammaproteobacteria</taxon>
        <taxon>Cellvibrionales</taxon>
        <taxon>Microbulbiferaceae</taxon>
        <taxon>Microbulbifer</taxon>
    </lineage>
</organism>
<evidence type="ECO:0000313" key="3">
    <source>
        <dbReference type="Proteomes" id="UP001569428"/>
    </source>
</evidence>
<dbReference type="Proteomes" id="UP001569428">
    <property type="component" value="Unassembled WGS sequence"/>
</dbReference>
<evidence type="ECO:0000256" key="1">
    <source>
        <dbReference type="ARBA" id="ARBA00022747"/>
    </source>
</evidence>
<keyword evidence="1" id="KW-0680">Restriction system</keyword>
<gene>
    <name evidence="2" type="ORF">ACCI49_04510</name>
</gene>
<keyword evidence="3" id="KW-1185">Reference proteome</keyword>
<dbReference type="RefSeq" id="WP_371837784.1">
    <property type="nucleotide sequence ID" value="NZ_JBGMEK010000006.1"/>
</dbReference>